<dbReference type="Pfam" id="PF21269">
    <property type="entry name" value="TreT_GT1"/>
    <property type="match status" value="1"/>
</dbReference>
<keyword evidence="5" id="KW-0808">Transferase</keyword>
<dbReference type="InterPro" id="IPR052078">
    <property type="entry name" value="Trehalose_Metab_GTase"/>
</dbReference>
<evidence type="ECO:0000313" key="10">
    <source>
        <dbReference type="Proteomes" id="UP000064967"/>
    </source>
</evidence>
<dbReference type="SUPFAM" id="SSF53756">
    <property type="entry name" value="UDP-Glycosyltransferase/glycogen phosphorylase"/>
    <property type="match status" value="1"/>
</dbReference>
<evidence type="ECO:0000256" key="5">
    <source>
        <dbReference type="ARBA" id="ARBA00022679"/>
    </source>
</evidence>
<sequence length="493" mass="55028">MFEEVEVKEPITLEAYDREAYLTSRVSELRAEAAKLVPRLGPRTVWMISSTSHGGGVAEMMPKLVSLLDEVGVPCRWGIIGADRAEFFALTKRIHNMIHGQASGPLDAHDRALFEGVNRRNADELAKHIAPGDVIVIHDPQPLGLGAFLRREHAVRVIFRSHIGIPTSPEPTREAWEFLRPYVEACDRSVFTFADYAPEYLKGHVTAMQPGIDPWSHKNRELRPHKLMGVLCNAGLQSATSPVLTPAFEHRVSRLDGASRTRPSDGCEDLGLLFRPIVTQISRWDFLKGWEPLLLAFARLKTRGSHMASADPRHARRIDLVRLILAGPDPSSIQDDPQAHEDLRSLLATYRTLPAEVRNDVAILTLPMHSRKENALIVNALQRCSTVVIQNSLEEGFGLTVTEAMWKRLPVIGTSASGLQRQIRNRVDGLVTNDPRDPDEIAHNLDVLLADEHMRDAMGSSGQRRVYDHSLVFNQIRAWLRLLTNAVAEPLAA</sequence>
<dbReference type="GO" id="GO:0016757">
    <property type="term" value="F:glycosyltransferase activity"/>
    <property type="evidence" value="ECO:0007669"/>
    <property type="project" value="UniProtKB-KW"/>
</dbReference>
<feature type="domain" description="Glycosyl transferase family 1" evidence="7">
    <location>
        <begin position="277"/>
        <end position="464"/>
    </location>
</feature>
<evidence type="ECO:0000256" key="4">
    <source>
        <dbReference type="ARBA" id="ARBA00022676"/>
    </source>
</evidence>
<dbReference type="PATRIC" id="fig|1391654.3.peg.3981"/>
<keyword evidence="10" id="KW-1185">Reference proteome</keyword>
<evidence type="ECO:0000259" key="8">
    <source>
        <dbReference type="Pfam" id="PF21269"/>
    </source>
</evidence>
<dbReference type="Proteomes" id="UP000064967">
    <property type="component" value="Chromosome"/>
</dbReference>
<dbReference type="OrthoDB" id="9790710at2"/>
<dbReference type="KEGG" id="llu:AKJ09_03923"/>
<proteinExistence type="inferred from homology"/>
<protein>
    <submittedName>
        <fullName evidence="9">Trehalose synthase</fullName>
    </submittedName>
</protein>
<reference evidence="9 10" key="1">
    <citation type="submission" date="2015-08" db="EMBL/GenBank/DDBJ databases">
        <authorList>
            <person name="Babu N.S."/>
            <person name="Beckwith C.J."/>
            <person name="Beseler K.G."/>
            <person name="Brison A."/>
            <person name="Carone J.V."/>
            <person name="Caskin T.P."/>
            <person name="Diamond M."/>
            <person name="Durham M.E."/>
            <person name="Foxe J.M."/>
            <person name="Go M."/>
            <person name="Henderson B.A."/>
            <person name="Jones I.B."/>
            <person name="McGettigan J.A."/>
            <person name="Micheletti S.J."/>
            <person name="Nasrallah M.E."/>
            <person name="Ortiz D."/>
            <person name="Piller C.R."/>
            <person name="Privatt S.R."/>
            <person name="Schneider S.L."/>
            <person name="Sharp S."/>
            <person name="Smith T.C."/>
            <person name="Stanton J.D."/>
            <person name="Ullery H.E."/>
            <person name="Wilson R.J."/>
            <person name="Serrano M.G."/>
            <person name="Buck G."/>
            <person name="Lee V."/>
            <person name="Wang Y."/>
            <person name="Carvalho R."/>
            <person name="Voegtly L."/>
            <person name="Shi R."/>
            <person name="Duckworth R."/>
            <person name="Johnson A."/>
            <person name="Loviza R."/>
            <person name="Walstead R."/>
            <person name="Shah Z."/>
            <person name="Kiflezghi M."/>
            <person name="Wade K."/>
            <person name="Ball S.L."/>
            <person name="Bradley K.W."/>
            <person name="Asai D.J."/>
            <person name="Bowman C.A."/>
            <person name="Russell D.A."/>
            <person name="Pope W.H."/>
            <person name="Jacobs-Sera D."/>
            <person name="Hendrix R.W."/>
            <person name="Hatfull G.F."/>
        </authorList>
    </citation>
    <scope>NUCLEOTIDE SEQUENCE [LARGE SCALE GENOMIC DNA]</scope>
    <source>
        <strain evidence="9 10">DSM 27648</strain>
    </source>
</reference>
<dbReference type="GO" id="GO:0006006">
    <property type="term" value="P:glucose metabolic process"/>
    <property type="evidence" value="ECO:0007669"/>
    <property type="project" value="UniProtKB-KW"/>
</dbReference>
<evidence type="ECO:0000259" key="7">
    <source>
        <dbReference type="Pfam" id="PF00534"/>
    </source>
</evidence>
<gene>
    <name evidence="9" type="ORF">AKJ09_03923</name>
</gene>
<dbReference type="Pfam" id="PF00534">
    <property type="entry name" value="Glycos_transf_1"/>
    <property type="match status" value="1"/>
</dbReference>
<keyword evidence="4" id="KW-0328">Glycosyltransferase</keyword>
<comment type="subunit">
    <text evidence="2">Homodimer.</text>
</comment>
<name>A0A0K1PVW7_9BACT</name>
<dbReference type="InterPro" id="IPR001296">
    <property type="entry name" value="Glyco_trans_1"/>
</dbReference>
<comment type="similarity">
    <text evidence="1">Belongs to the glycosyltransferase group 1 family. Glycosyltransferase 4 subfamily.</text>
</comment>
<accession>A0A0K1PVW7</accession>
<keyword evidence="6" id="KW-0119">Carbohydrate metabolism</keyword>
<dbReference type="Gene3D" id="3.40.50.2000">
    <property type="entry name" value="Glycogen Phosphorylase B"/>
    <property type="match status" value="2"/>
</dbReference>
<evidence type="ECO:0000256" key="2">
    <source>
        <dbReference type="ARBA" id="ARBA00011738"/>
    </source>
</evidence>
<evidence type="ECO:0000256" key="6">
    <source>
        <dbReference type="ARBA" id="ARBA00023277"/>
    </source>
</evidence>
<dbReference type="STRING" id="1391654.AKJ09_03923"/>
<dbReference type="InterPro" id="IPR049438">
    <property type="entry name" value="TreT_GT1"/>
</dbReference>
<evidence type="ECO:0000256" key="3">
    <source>
        <dbReference type="ARBA" id="ARBA00022526"/>
    </source>
</evidence>
<evidence type="ECO:0000313" key="9">
    <source>
        <dbReference type="EMBL" id="AKU97259.1"/>
    </source>
</evidence>
<dbReference type="PANTHER" id="PTHR47779">
    <property type="entry name" value="SYNTHASE (CCG-9), PUTATIVE (AFU_ORTHOLOGUE AFUA_3G12100)-RELATED"/>
    <property type="match status" value="1"/>
</dbReference>
<organism evidence="9 10">
    <name type="scientific">Labilithrix luteola</name>
    <dbReference type="NCBI Taxonomy" id="1391654"/>
    <lineage>
        <taxon>Bacteria</taxon>
        <taxon>Pseudomonadati</taxon>
        <taxon>Myxococcota</taxon>
        <taxon>Polyangia</taxon>
        <taxon>Polyangiales</taxon>
        <taxon>Labilitrichaceae</taxon>
        <taxon>Labilithrix</taxon>
    </lineage>
</organism>
<dbReference type="RefSeq" id="WP_146648424.1">
    <property type="nucleotide sequence ID" value="NZ_CP012333.1"/>
</dbReference>
<dbReference type="AlphaFoldDB" id="A0A0K1PVW7"/>
<evidence type="ECO:0000256" key="1">
    <source>
        <dbReference type="ARBA" id="ARBA00009481"/>
    </source>
</evidence>
<dbReference type="EMBL" id="CP012333">
    <property type="protein sequence ID" value="AKU97259.1"/>
    <property type="molecule type" value="Genomic_DNA"/>
</dbReference>
<feature type="domain" description="Trehalose synthase N-terminal" evidence="8">
    <location>
        <begin position="47"/>
        <end position="198"/>
    </location>
</feature>
<dbReference type="PANTHER" id="PTHR47779:SF1">
    <property type="entry name" value="SYNTHASE (CCG-9), PUTATIVE (AFU_ORTHOLOGUE AFUA_3G12100)-RELATED"/>
    <property type="match status" value="1"/>
</dbReference>
<keyword evidence="3" id="KW-0313">Glucose metabolism</keyword>